<reference evidence="3 4" key="1">
    <citation type="submission" date="2019-08" db="EMBL/GenBank/DDBJ databases">
        <title>Gluconobacter frateurii HD924 genome.</title>
        <authorList>
            <person name="Liu Y."/>
            <person name="Zhang P."/>
        </authorList>
    </citation>
    <scope>NUCLEOTIDE SEQUENCE [LARGE SCALE GENOMIC DNA]</scope>
    <source>
        <strain evidence="3 4">HD924</strain>
    </source>
</reference>
<proteinExistence type="predicted"/>
<dbReference type="RefSeq" id="WP_148620548.1">
    <property type="nucleotide sequence ID" value="NZ_CP043043.1"/>
</dbReference>
<evidence type="ECO:0000313" key="3">
    <source>
        <dbReference type="EMBL" id="QEH96766.1"/>
    </source>
</evidence>
<evidence type="ECO:0000313" key="4">
    <source>
        <dbReference type="Proteomes" id="UP000323560"/>
    </source>
</evidence>
<evidence type="ECO:0000256" key="1">
    <source>
        <dbReference type="SAM" id="SignalP"/>
    </source>
</evidence>
<dbReference type="InterPro" id="IPR002491">
    <property type="entry name" value="ABC_transptr_periplasmic_BD"/>
</dbReference>
<organism evidence="3 4">
    <name type="scientific">Gluconobacter thailandicus</name>
    <dbReference type="NCBI Taxonomy" id="257438"/>
    <lineage>
        <taxon>Bacteria</taxon>
        <taxon>Pseudomonadati</taxon>
        <taxon>Pseudomonadota</taxon>
        <taxon>Alphaproteobacteria</taxon>
        <taxon>Acetobacterales</taxon>
        <taxon>Acetobacteraceae</taxon>
        <taxon>Gluconobacter</taxon>
    </lineage>
</organism>
<dbReference type="Proteomes" id="UP000323560">
    <property type="component" value="Chromosome"/>
</dbReference>
<dbReference type="EMBL" id="CP043043">
    <property type="protein sequence ID" value="QEH96766.1"/>
    <property type="molecule type" value="Genomic_DNA"/>
</dbReference>
<feature type="signal peptide" evidence="1">
    <location>
        <begin position="1"/>
        <end position="28"/>
    </location>
</feature>
<gene>
    <name evidence="3" type="ORF">FXF46_10965</name>
</gene>
<dbReference type="PANTHER" id="PTHR30535:SF4">
    <property type="entry name" value="HEMIN-BINDING PERIPLASMIC PROTEIN HMUT"/>
    <property type="match status" value="1"/>
</dbReference>
<feature type="chain" id="PRO_5042851031" evidence="1">
    <location>
        <begin position="29"/>
        <end position="305"/>
    </location>
</feature>
<dbReference type="Gene3D" id="3.40.50.1980">
    <property type="entry name" value="Nitrogenase molybdenum iron protein domain"/>
    <property type="match status" value="2"/>
</dbReference>
<dbReference type="Pfam" id="PF01497">
    <property type="entry name" value="Peripla_BP_2"/>
    <property type="match status" value="1"/>
</dbReference>
<protein>
    <submittedName>
        <fullName evidence="3">ABC transporter substrate-binding protein</fullName>
    </submittedName>
</protein>
<accession>A0AAP9JIF1</accession>
<dbReference type="PROSITE" id="PS50983">
    <property type="entry name" value="FE_B12_PBP"/>
    <property type="match status" value="1"/>
</dbReference>
<keyword evidence="1" id="KW-0732">Signal</keyword>
<dbReference type="InterPro" id="IPR050902">
    <property type="entry name" value="ABC_Transporter_SBP"/>
</dbReference>
<feature type="domain" description="Fe/B12 periplasmic-binding" evidence="2">
    <location>
        <begin position="48"/>
        <end position="303"/>
    </location>
</feature>
<sequence>MMHSRSLDRRGFVALLVGGALFPTVAQAQTSLITDCRGRSVSGGSASRIACIGGTITETLYRLGVANKIVAVDTTSTWPEEALKDKKSLGYMRAISSEGVLSVRPDLILAMNASGPADAMDQLVASGIPIVFVDSTSSPDAILERTRFLARAVGREEAGEEMCRDIQSHFNALKQWRAGHSGTPRVLFVMRMTNNRPLVAGQGTAADAVIRLAGGINVGADLQGYKLLNTESLVTLRPDIILTMSQGGAEIRQALLNDPGFSMTSAGQKKAIVEMEGERLLGFGPRTPEAALDLAHMMANAGKPV</sequence>
<evidence type="ECO:0000259" key="2">
    <source>
        <dbReference type="PROSITE" id="PS50983"/>
    </source>
</evidence>
<dbReference type="PANTHER" id="PTHR30535">
    <property type="entry name" value="VITAMIN B12-BINDING PROTEIN"/>
    <property type="match status" value="1"/>
</dbReference>
<dbReference type="SUPFAM" id="SSF53807">
    <property type="entry name" value="Helical backbone' metal receptor"/>
    <property type="match status" value="1"/>
</dbReference>
<dbReference type="KEGG" id="gti:FXF46_10965"/>
<dbReference type="AlphaFoldDB" id="A0AAP9JIF1"/>
<name>A0AAP9JIF1_GLUTH</name>